<reference evidence="3" key="2">
    <citation type="submission" date="2015-01" db="EMBL/GenBank/DDBJ databases">
        <title>Evolutionary Origins and Diversification of the Mycorrhizal Mutualists.</title>
        <authorList>
            <consortium name="DOE Joint Genome Institute"/>
            <consortium name="Mycorrhizal Genomics Consortium"/>
            <person name="Kohler A."/>
            <person name="Kuo A."/>
            <person name="Nagy L.G."/>
            <person name="Floudas D."/>
            <person name="Copeland A."/>
            <person name="Barry K.W."/>
            <person name="Cichocki N."/>
            <person name="Veneault-Fourrey C."/>
            <person name="LaButti K."/>
            <person name="Lindquist E.A."/>
            <person name="Lipzen A."/>
            <person name="Lundell T."/>
            <person name="Morin E."/>
            <person name="Murat C."/>
            <person name="Riley R."/>
            <person name="Ohm R."/>
            <person name="Sun H."/>
            <person name="Tunlid A."/>
            <person name="Henrissat B."/>
            <person name="Grigoriev I.V."/>
            <person name="Hibbett D.S."/>
            <person name="Martin F."/>
        </authorList>
    </citation>
    <scope>NUCLEOTIDE SEQUENCE [LARGE SCALE GENOMIC DNA]</scope>
    <source>
        <strain evidence="3">LaAM-08-1</strain>
    </source>
</reference>
<sequence>MIAEPGVNLPGPKPAPGGSNDSNRPNSISTIKSSRSTWAEWENGDTNYSIKRGGEWNGDATPTVTYQEGDDIHNSTHHDVAPTPIRESPERRSSTQLTANTTTPKDNSFFAAESDLFDEGGITDTSEELRQELLKTRAALKSANGSLTILDHNYKKLWATQEEELRKALAEVQHLLERNRYLSKELATVKLTRVDPRVDLASRIENLRFPERPDRVEPSTVQVSQKVIDLNEEIFQVAATVGEMIVPRRGMHAVSSEEMASAFQKSRKLLGAQMTIVLAAEAQNCHKNVNSMLAQVVLQIAITRWCASLISMWKPWDEKVDGVLDNVYSGIRKLGNQSVSGTWRSLTRSQWRSPNQEWVTNFTDDLSCIFHTAGWTTRNQDEEYQFEKRLPAILKSVQDVRVALGEDIISADIEIALIEPRTPFNSKLMKNNYDDGKSGSISGTTGMGLKRIVMESTSGGFFSHTKTTSLPRPRVILEGTFREIVNH</sequence>
<evidence type="ECO:0000313" key="3">
    <source>
        <dbReference type="Proteomes" id="UP000054477"/>
    </source>
</evidence>
<name>A0A0C9WZR6_9AGAR</name>
<dbReference type="OrthoDB" id="3222645at2759"/>
<dbReference type="AlphaFoldDB" id="A0A0C9WZR6"/>
<feature type="compositionally biased region" description="Polar residues" evidence="1">
    <location>
        <begin position="94"/>
        <end position="106"/>
    </location>
</feature>
<evidence type="ECO:0000313" key="2">
    <source>
        <dbReference type="EMBL" id="KIJ90816.1"/>
    </source>
</evidence>
<organism evidence="2 3">
    <name type="scientific">Laccaria amethystina LaAM-08-1</name>
    <dbReference type="NCBI Taxonomy" id="1095629"/>
    <lineage>
        <taxon>Eukaryota</taxon>
        <taxon>Fungi</taxon>
        <taxon>Dikarya</taxon>
        <taxon>Basidiomycota</taxon>
        <taxon>Agaricomycotina</taxon>
        <taxon>Agaricomycetes</taxon>
        <taxon>Agaricomycetidae</taxon>
        <taxon>Agaricales</taxon>
        <taxon>Agaricineae</taxon>
        <taxon>Hydnangiaceae</taxon>
        <taxon>Laccaria</taxon>
    </lineage>
</organism>
<accession>A0A0C9WZR6</accession>
<protein>
    <submittedName>
        <fullName evidence="2">Uncharacterized protein</fullName>
    </submittedName>
</protein>
<gene>
    <name evidence="2" type="ORF">K443DRAFT_116049</name>
</gene>
<dbReference type="Proteomes" id="UP000054477">
    <property type="component" value="Unassembled WGS sequence"/>
</dbReference>
<reference evidence="2 3" key="1">
    <citation type="submission" date="2014-04" db="EMBL/GenBank/DDBJ databases">
        <authorList>
            <consortium name="DOE Joint Genome Institute"/>
            <person name="Kuo A."/>
            <person name="Kohler A."/>
            <person name="Nagy L.G."/>
            <person name="Floudas D."/>
            <person name="Copeland A."/>
            <person name="Barry K.W."/>
            <person name="Cichocki N."/>
            <person name="Veneault-Fourrey C."/>
            <person name="LaButti K."/>
            <person name="Lindquist E.A."/>
            <person name="Lipzen A."/>
            <person name="Lundell T."/>
            <person name="Morin E."/>
            <person name="Murat C."/>
            <person name="Sun H."/>
            <person name="Tunlid A."/>
            <person name="Henrissat B."/>
            <person name="Grigoriev I.V."/>
            <person name="Hibbett D.S."/>
            <person name="Martin F."/>
            <person name="Nordberg H.P."/>
            <person name="Cantor M.N."/>
            <person name="Hua S.X."/>
        </authorList>
    </citation>
    <scope>NUCLEOTIDE SEQUENCE [LARGE SCALE GENOMIC DNA]</scope>
    <source>
        <strain evidence="2 3">LaAM-08-1</strain>
    </source>
</reference>
<evidence type="ECO:0000256" key="1">
    <source>
        <dbReference type="SAM" id="MobiDB-lite"/>
    </source>
</evidence>
<proteinExistence type="predicted"/>
<dbReference type="HOGENOM" id="CLU_036631_0_0_1"/>
<feature type="compositionally biased region" description="Basic and acidic residues" evidence="1">
    <location>
        <begin position="70"/>
        <end position="80"/>
    </location>
</feature>
<dbReference type="EMBL" id="KN839105">
    <property type="protein sequence ID" value="KIJ90816.1"/>
    <property type="molecule type" value="Genomic_DNA"/>
</dbReference>
<feature type="region of interest" description="Disordered" evidence="1">
    <location>
        <begin position="1"/>
        <end position="107"/>
    </location>
</feature>
<feature type="compositionally biased region" description="Polar residues" evidence="1">
    <location>
        <begin position="19"/>
        <end position="37"/>
    </location>
</feature>
<keyword evidence="3" id="KW-1185">Reference proteome</keyword>